<evidence type="ECO:0000313" key="3">
    <source>
        <dbReference type="EMBL" id="MVN74808.1"/>
    </source>
</evidence>
<dbReference type="AlphaFoldDB" id="A0A7K1T8T1"/>
<gene>
    <name evidence="3" type="ORF">GO988_00555</name>
</gene>
<dbReference type="EMBL" id="WQKZ01000001">
    <property type="protein sequence ID" value="MVN74808.1"/>
    <property type="molecule type" value="Genomic_DNA"/>
</dbReference>
<feature type="signal peptide" evidence="1">
    <location>
        <begin position="1"/>
        <end position="28"/>
    </location>
</feature>
<dbReference type="Proteomes" id="UP000441336">
    <property type="component" value="Unassembled WGS sequence"/>
</dbReference>
<dbReference type="RefSeq" id="WP_157561591.1">
    <property type="nucleotide sequence ID" value="NZ_WQKZ01000001.1"/>
</dbReference>
<evidence type="ECO:0000259" key="2">
    <source>
        <dbReference type="Pfam" id="PF18962"/>
    </source>
</evidence>
<dbReference type="NCBIfam" id="TIGR04183">
    <property type="entry name" value="Por_Secre_tail"/>
    <property type="match status" value="1"/>
</dbReference>
<sequence length="458" mass="45239">MINFSSFTIRRTLFAATLGLLSASSALAQAPVAFTAGNFVVVRVGDGAAALSSAATATFLQEYTRTGTLVQTIALPTADAGTTLAFTETGSSTADASLSRSADGRYLILPGYNAAAGTAAVATTASATTNRLIGRIGADGVLNATTRISDAFSGTTGSGVNIRGAASANGSSFYAVGSAGGVVYTTFGNTGASTTLSTGSPTNLRSVNIFGGNLYVSSSSSPTFGVLQVGTGLPTAAGQTLALLNGFSTTTGPSSYGFFFTDQSAAVPGLDVVYVADDRATADGGIQKWSLVGTTWTLNGTIGGSTTAALRGLAGSVSGTTVTLVASGGGGLYAVTDNAGYNAAPSIAALPAAIATPGTNTAFRGVAPAPLATALAARTATAAELSLYPNPVQDMLTISLPTGSVAGHTAELRDLLGRSVRTAATLPPSGQLSLAGLAAGTYLLTLDGSLTQRISKTE</sequence>
<comment type="caution">
    <text evidence="3">The sequence shown here is derived from an EMBL/GenBank/DDBJ whole genome shotgun (WGS) entry which is preliminary data.</text>
</comment>
<evidence type="ECO:0000256" key="1">
    <source>
        <dbReference type="SAM" id="SignalP"/>
    </source>
</evidence>
<organism evidence="3 4">
    <name type="scientific">Hymenobacter ginkgonis</name>
    <dbReference type="NCBI Taxonomy" id="2682976"/>
    <lineage>
        <taxon>Bacteria</taxon>
        <taxon>Pseudomonadati</taxon>
        <taxon>Bacteroidota</taxon>
        <taxon>Cytophagia</taxon>
        <taxon>Cytophagales</taxon>
        <taxon>Hymenobacteraceae</taxon>
        <taxon>Hymenobacter</taxon>
    </lineage>
</organism>
<feature type="domain" description="Secretion system C-terminal sorting" evidence="2">
    <location>
        <begin position="387"/>
        <end position="455"/>
    </location>
</feature>
<keyword evidence="1" id="KW-0732">Signal</keyword>
<accession>A0A7K1T8T1</accession>
<dbReference type="InterPro" id="IPR026444">
    <property type="entry name" value="Secre_tail"/>
</dbReference>
<protein>
    <submittedName>
        <fullName evidence="3">T9SS type A sorting domain-containing protein</fullName>
    </submittedName>
</protein>
<reference evidence="3 4" key="1">
    <citation type="submission" date="2019-12" db="EMBL/GenBank/DDBJ databases">
        <title>Hymenobacter sp. HMF4947 Genome sequencing and assembly.</title>
        <authorList>
            <person name="Kang H."/>
            <person name="Cha I."/>
            <person name="Kim H."/>
            <person name="Joh K."/>
        </authorList>
    </citation>
    <scope>NUCLEOTIDE SEQUENCE [LARGE SCALE GENOMIC DNA]</scope>
    <source>
        <strain evidence="3 4">HMF4947</strain>
    </source>
</reference>
<dbReference type="Pfam" id="PF18962">
    <property type="entry name" value="Por_Secre_tail"/>
    <property type="match status" value="1"/>
</dbReference>
<keyword evidence="4" id="KW-1185">Reference proteome</keyword>
<feature type="chain" id="PRO_5029647874" evidence="1">
    <location>
        <begin position="29"/>
        <end position="458"/>
    </location>
</feature>
<evidence type="ECO:0000313" key="4">
    <source>
        <dbReference type="Proteomes" id="UP000441336"/>
    </source>
</evidence>
<proteinExistence type="predicted"/>
<name>A0A7K1T8T1_9BACT</name>